<comment type="caution">
    <text evidence="2">The sequence shown here is derived from an EMBL/GenBank/DDBJ whole genome shotgun (WGS) entry which is preliminary data.</text>
</comment>
<evidence type="ECO:0000313" key="2">
    <source>
        <dbReference type="EMBL" id="GHH64247.1"/>
    </source>
</evidence>
<evidence type="ECO:0000313" key="3">
    <source>
        <dbReference type="Proteomes" id="UP000627369"/>
    </source>
</evidence>
<reference evidence="2" key="1">
    <citation type="journal article" date="2014" name="Int. J. Syst. Evol. Microbiol.">
        <title>Complete genome sequence of Corynebacterium casei LMG S-19264T (=DSM 44701T), isolated from a smear-ripened cheese.</title>
        <authorList>
            <consortium name="US DOE Joint Genome Institute (JGI-PGF)"/>
            <person name="Walter F."/>
            <person name="Albersmeier A."/>
            <person name="Kalinowski J."/>
            <person name="Ruckert C."/>
        </authorList>
    </citation>
    <scope>NUCLEOTIDE SEQUENCE</scope>
    <source>
        <strain evidence="2">CGMCC 4.7398</strain>
    </source>
</reference>
<name>A0A919KLR9_9MICO</name>
<dbReference type="RefSeq" id="WP_189667279.1">
    <property type="nucleotide sequence ID" value="NZ_BNAS01000001.1"/>
</dbReference>
<organism evidence="2 3">
    <name type="scientific">Promicromonospora soli</name>
    <dbReference type="NCBI Taxonomy" id="2035533"/>
    <lineage>
        <taxon>Bacteria</taxon>
        <taxon>Bacillati</taxon>
        <taxon>Actinomycetota</taxon>
        <taxon>Actinomycetes</taxon>
        <taxon>Micrococcales</taxon>
        <taxon>Promicromonosporaceae</taxon>
        <taxon>Promicromonospora</taxon>
    </lineage>
</organism>
<accession>A0A919KLR9</accession>
<dbReference type="AlphaFoldDB" id="A0A919KLR9"/>
<proteinExistence type="predicted"/>
<keyword evidence="1" id="KW-0472">Membrane</keyword>
<gene>
    <name evidence="2" type="ORF">GCM10017772_00310</name>
</gene>
<keyword evidence="3" id="KW-1185">Reference proteome</keyword>
<reference evidence="2" key="2">
    <citation type="submission" date="2020-09" db="EMBL/GenBank/DDBJ databases">
        <authorList>
            <person name="Sun Q."/>
            <person name="Zhou Y."/>
        </authorList>
    </citation>
    <scope>NUCLEOTIDE SEQUENCE</scope>
    <source>
        <strain evidence="2">CGMCC 4.7398</strain>
    </source>
</reference>
<evidence type="ECO:0000256" key="1">
    <source>
        <dbReference type="SAM" id="Phobius"/>
    </source>
</evidence>
<protein>
    <submittedName>
        <fullName evidence="2">Uncharacterized protein</fullName>
    </submittedName>
</protein>
<dbReference type="EMBL" id="BNAS01000001">
    <property type="protein sequence ID" value="GHH64247.1"/>
    <property type="molecule type" value="Genomic_DNA"/>
</dbReference>
<keyword evidence="1" id="KW-1133">Transmembrane helix</keyword>
<dbReference type="Proteomes" id="UP000627369">
    <property type="component" value="Unassembled WGS sequence"/>
</dbReference>
<sequence length="136" mass="14283">MIRIDAEIPGIDAFLEEGGDPVSGDPFEGGLLWSGFDALFTIVPILIVGGFVLMVILAVVNARRLKRKGINPLATEAEIMADAMRGSSAQRPGAQPAVAPAKTLEARLEEIEHLHAAGKITAAERDAARASVLGTL</sequence>
<feature type="transmembrane region" description="Helical" evidence="1">
    <location>
        <begin position="38"/>
        <end position="60"/>
    </location>
</feature>
<keyword evidence="1" id="KW-0812">Transmembrane</keyword>